<evidence type="ECO:0000313" key="2">
    <source>
        <dbReference type="Proteomes" id="UP001597189"/>
    </source>
</evidence>
<name>A0ABW4D6M1_9LACO</name>
<keyword evidence="2" id="KW-1185">Reference proteome</keyword>
<evidence type="ECO:0000313" key="1">
    <source>
        <dbReference type="EMBL" id="MFD1455487.1"/>
    </source>
</evidence>
<gene>
    <name evidence="1" type="ORF">ACFQ44_07275</name>
</gene>
<accession>A0ABW4D6M1</accession>
<proteinExistence type="predicted"/>
<dbReference type="RefSeq" id="WP_203645067.1">
    <property type="nucleotide sequence ID" value="NZ_BOLN01000005.1"/>
</dbReference>
<evidence type="ECO:0008006" key="3">
    <source>
        <dbReference type="Google" id="ProtNLM"/>
    </source>
</evidence>
<dbReference type="Proteomes" id="UP001597189">
    <property type="component" value="Unassembled WGS sequence"/>
</dbReference>
<dbReference type="EMBL" id="JBHTOD010000005">
    <property type="protein sequence ID" value="MFD1455487.1"/>
    <property type="molecule type" value="Genomic_DNA"/>
</dbReference>
<comment type="caution">
    <text evidence="1">The sequence shown here is derived from an EMBL/GenBank/DDBJ whole genome shotgun (WGS) entry which is preliminary data.</text>
</comment>
<reference evidence="2" key="1">
    <citation type="journal article" date="2019" name="Int. J. Syst. Evol. Microbiol.">
        <title>The Global Catalogue of Microorganisms (GCM) 10K type strain sequencing project: providing services to taxonomists for standard genome sequencing and annotation.</title>
        <authorList>
            <consortium name="The Broad Institute Genomics Platform"/>
            <consortium name="The Broad Institute Genome Sequencing Center for Infectious Disease"/>
            <person name="Wu L."/>
            <person name="Ma J."/>
        </authorList>
    </citation>
    <scope>NUCLEOTIDE SEQUENCE [LARGE SCALE GENOMIC DNA]</scope>
    <source>
        <strain evidence="2">CCM 8979</strain>
    </source>
</reference>
<protein>
    <recommendedName>
        <fullName evidence="3">DUF1310 family protein</fullName>
    </recommendedName>
</protein>
<sequence length="124" mass="14310">MRKGLWLVIGVLIVGGLWGWVVVSDPSSAQGQAYAERTINRDLRAHRWSKIKTLTGNDQQLLRRLQQHPKITVTVQPDGDWPASWYMGSITGTEWHLLVKVHRQKIDPLGLVSRFRVTKMWRDN</sequence>
<organism evidence="1 2">
    <name type="scientific">Levilactobacillus lanxiensis</name>
    <dbReference type="NCBI Taxonomy" id="2799568"/>
    <lineage>
        <taxon>Bacteria</taxon>
        <taxon>Bacillati</taxon>
        <taxon>Bacillota</taxon>
        <taxon>Bacilli</taxon>
        <taxon>Lactobacillales</taxon>
        <taxon>Lactobacillaceae</taxon>
        <taxon>Levilactobacillus</taxon>
    </lineage>
</organism>